<organism evidence="1 2">
    <name type="scientific">Parathielavia hyrcaniae</name>
    <dbReference type="NCBI Taxonomy" id="113614"/>
    <lineage>
        <taxon>Eukaryota</taxon>
        <taxon>Fungi</taxon>
        <taxon>Dikarya</taxon>
        <taxon>Ascomycota</taxon>
        <taxon>Pezizomycotina</taxon>
        <taxon>Sordariomycetes</taxon>
        <taxon>Sordariomycetidae</taxon>
        <taxon>Sordariales</taxon>
        <taxon>Chaetomiaceae</taxon>
        <taxon>Parathielavia</taxon>
    </lineage>
</organism>
<sequence length="63" mass="7108">MIGADRPRARHEAGTRLVIDGKPRPELVWSATAAIHRRARPVLGRETVVNRLLRYSQGQRHAS</sequence>
<name>A0AAN6Q889_9PEZI</name>
<dbReference type="Proteomes" id="UP001305647">
    <property type="component" value="Unassembled WGS sequence"/>
</dbReference>
<reference evidence="1" key="2">
    <citation type="submission" date="2023-05" db="EMBL/GenBank/DDBJ databases">
        <authorList>
            <consortium name="Lawrence Berkeley National Laboratory"/>
            <person name="Steindorff A."/>
            <person name="Hensen N."/>
            <person name="Bonometti L."/>
            <person name="Westerberg I."/>
            <person name="Brannstrom I.O."/>
            <person name="Guillou S."/>
            <person name="Cros-Aarteil S."/>
            <person name="Calhoun S."/>
            <person name="Haridas S."/>
            <person name="Kuo A."/>
            <person name="Mondo S."/>
            <person name="Pangilinan J."/>
            <person name="Riley R."/>
            <person name="Labutti K."/>
            <person name="Andreopoulos B."/>
            <person name="Lipzen A."/>
            <person name="Chen C."/>
            <person name="Yanf M."/>
            <person name="Daum C."/>
            <person name="Ng V."/>
            <person name="Clum A."/>
            <person name="Ohm R."/>
            <person name="Martin F."/>
            <person name="Silar P."/>
            <person name="Natvig D."/>
            <person name="Lalanne C."/>
            <person name="Gautier V."/>
            <person name="Ament-Velasquez S.L."/>
            <person name="Kruys A."/>
            <person name="Hutchinson M.I."/>
            <person name="Powell A.J."/>
            <person name="Barry K."/>
            <person name="Miller A.N."/>
            <person name="Grigoriev I.V."/>
            <person name="Debuchy R."/>
            <person name="Gladieux P."/>
            <person name="Thoren M.H."/>
            <person name="Johannesson H."/>
        </authorList>
    </citation>
    <scope>NUCLEOTIDE SEQUENCE</scope>
    <source>
        <strain evidence="1">CBS 757.83</strain>
    </source>
</reference>
<dbReference type="AlphaFoldDB" id="A0AAN6Q889"/>
<reference evidence="1" key="1">
    <citation type="journal article" date="2023" name="Mol. Phylogenet. Evol.">
        <title>Genome-scale phylogeny and comparative genomics of the fungal order Sordariales.</title>
        <authorList>
            <person name="Hensen N."/>
            <person name="Bonometti L."/>
            <person name="Westerberg I."/>
            <person name="Brannstrom I.O."/>
            <person name="Guillou S."/>
            <person name="Cros-Aarteil S."/>
            <person name="Calhoun S."/>
            <person name="Haridas S."/>
            <person name="Kuo A."/>
            <person name="Mondo S."/>
            <person name="Pangilinan J."/>
            <person name="Riley R."/>
            <person name="LaButti K."/>
            <person name="Andreopoulos B."/>
            <person name="Lipzen A."/>
            <person name="Chen C."/>
            <person name="Yan M."/>
            <person name="Daum C."/>
            <person name="Ng V."/>
            <person name="Clum A."/>
            <person name="Steindorff A."/>
            <person name="Ohm R.A."/>
            <person name="Martin F."/>
            <person name="Silar P."/>
            <person name="Natvig D.O."/>
            <person name="Lalanne C."/>
            <person name="Gautier V."/>
            <person name="Ament-Velasquez S.L."/>
            <person name="Kruys A."/>
            <person name="Hutchinson M.I."/>
            <person name="Powell A.J."/>
            <person name="Barry K."/>
            <person name="Miller A.N."/>
            <person name="Grigoriev I.V."/>
            <person name="Debuchy R."/>
            <person name="Gladieux P."/>
            <person name="Hiltunen Thoren M."/>
            <person name="Johannesson H."/>
        </authorList>
    </citation>
    <scope>NUCLEOTIDE SEQUENCE</scope>
    <source>
        <strain evidence="1">CBS 757.83</strain>
    </source>
</reference>
<protein>
    <submittedName>
        <fullName evidence="1">Uncharacterized protein</fullName>
    </submittedName>
</protein>
<evidence type="ECO:0000313" key="2">
    <source>
        <dbReference type="Proteomes" id="UP001305647"/>
    </source>
</evidence>
<dbReference type="EMBL" id="MU863625">
    <property type="protein sequence ID" value="KAK4105384.1"/>
    <property type="molecule type" value="Genomic_DNA"/>
</dbReference>
<proteinExistence type="predicted"/>
<evidence type="ECO:0000313" key="1">
    <source>
        <dbReference type="EMBL" id="KAK4105384.1"/>
    </source>
</evidence>
<keyword evidence="2" id="KW-1185">Reference proteome</keyword>
<gene>
    <name evidence="1" type="ORF">N658DRAFT_491844</name>
</gene>
<accession>A0AAN6Q889</accession>
<comment type="caution">
    <text evidence="1">The sequence shown here is derived from an EMBL/GenBank/DDBJ whole genome shotgun (WGS) entry which is preliminary data.</text>
</comment>